<proteinExistence type="predicted"/>
<feature type="compositionally biased region" description="Low complexity" evidence="1">
    <location>
        <begin position="33"/>
        <end position="52"/>
    </location>
</feature>
<organism evidence="3 4">
    <name type="scientific">Hanamia caeni</name>
    <dbReference type="NCBI Taxonomy" id="2294116"/>
    <lineage>
        <taxon>Bacteria</taxon>
        <taxon>Pseudomonadati</taxon>
        <taxon>Bacteroidota</taxon>
        <taxon>Chitinophagia</taxon>
        <taxon>Chitinophagales</taxon>
        <taxon>Chitinophagaceae</taxon>
        <taxon>Hanamia</taxon>
    </lineage>
</organism>
<feature type="signal peptide" evidence="2">
    <location>
        <begin position="1"/>
        <end position="21"/>
    </location>
</feature>
<feature type="chain" id="PRO_5018051824" description="Lipoprotein" evidence="2">
    <location>
        <begin position="22"/>
        <end position="87"/>
    </location>
</feature>
<comment type="caution">
    <text evidence="3">The sequence shown here is derived from an EMBL/GenBank/DDBJ whole genome shotgun (WGS) entry which is preliminary data.</text>
</comment>
<dbReference type="AlphaFoldDB" id="A0A3M9N8X9"/>
<evidence type="ECO:0000313" key="3">
    <source>
        <dbReference type="EMBL" id="RNI33767.1"/>
    </source>
</evidence>
<sequence>MKILKHFVVILSIAFIFTACRSTPNHLHEPVNSTESGSSAASGDGAASDTASPVQPNGIDTSGEQTGRMTNTKATQGLPKAAADSSK</sequence>
<gene>
    <name evidence="3" type="ORF">EFY79_17400</name>
</gene>
<evidence type="ECO:0000256" key="1">
    <source>
        <dbReference type="SAM" id="MobiDB-lite"/>
    </source>
</evidence>
<evidence type="ECO:0008006" key="5">
    <source>
        <dbReference type="Google" id="ProtNLM"/>
    </source>
</evidence>
<protein>
    <recommendedName>
        <fullName evidence="5">Lipoprotein</fullName>
    </recommendedName>
</protein>
<feature type="region of interest" description="Disordered" evidence="1">
    <location>
        <begin position="24"/>
        <end position="87"/>
    </location>
</feature>
<accession>A0A3M9N8X9</accession>
<dbReference type="PROSITE" id="PS51257">
    <property type="entry name" value="PROKAR_LIPOPROTEIN"/>
    <property type="match status" value="1"/>
</dbReference>
<evidence type="ECO:0000313" key="4">
    <source>
        <dbReference type="Proteomes" id="UP000267223"/>
    </source>
</evidence>
<dbReference type="RefSeq" id="WP_123122024.1">
    <property type="nucleotide sequence ID" value="NZ_RJJR01000016.1"/>
</dbReference>
<reference evidence="3 4" key="1">
    <citation type="submission" date="2018-11" db="EMBL/GenBank/DDBJ databases">
        <title>Draft genome sequence of Ferruginibacter sp. BO-59.</title>
        <authorList>
            <person name="Im W.T."/>
        </authorList>
    </citation>
    <scope>NUCLEOTIDE SEQUENCE [LARGE SCALE GENOMIC DNA]</scope>
    <source>
        <strain evidence="3 4">BO-59</strain>
    </source>
</reference>
<dbReference type="Proteomes" id="UP000267223">
    <property type="component" value="Unassembled WGS sequence"/>
</dbReference>
<name>A0A3M9N8X9_9BACT</name>
<feature type="compositionally biased region" description="Polar residues" evidence="1">
    <location>
        <begin position="53"/>
        <end position="75"/>
    </location>
</feature>
<dbReference type="EMBL" id="RJJR01000016">
    <property type="protein sequence ID" value="RNI33767.1"/>
    <property type="molecule type" value="Genomic_DNA"/>
</dbReference>
<keyword evidence="2" id="KW-0732">Signal</keyword>
<evidence type="ECO:0000256" key="2">
    <source>
        <dbReference type="SAM" id="SignalP"/>
    </source>
</evidence>
<keyword evidence="4" id="KW-1185">Reference proteome</keyword>